<dbReference type="Pfam" id="PF07729">
    <property type="entry name" value="FCD"/>
    <property type="match status" value="1"/>
</dbReference>
<dbReference type="InterPro" id="IPR036390">
    <property type="entry name" value="WH_DNA-bd_sf"/>
</dbReference>
<dbReference type="Proteomes" id="UP000297866">
    <property type="component" value="Unassembled WGS sequence"/>
</dbReference>
<evidence type="ECO:0000256" key="1">
    <source>
        <dbReference type="ARBA" id="ARBA00023015"/>
    </source>
</evidence>
<gene>
    <name evidence="5" type="ORF">E3O23_07160</name>
</gene>
<dbReference type="InterPro" id="IPR008920">
    <property type="entry name" value="TF_FadR/GntR_C"/>
</dbReference>
<dbReference type="OrthoDB" id="7989071at2"/>
<dbReference type="PANTHER" id="PTHR43537:SF24">
    <property type="entry name" value="GLUCONATE OPERON TRANSCRIPTIONAL REPRESSOR"/>
    <property type="match status" value="1"/>
</dbReference>
<sequence>MSVYTDIRAMVLAGDFDEDSRVSESSLAARLSVSRTPVREALQRLDADGLVHSQGRGIRVRVHRDAELAAVFEARAALDGYAAATIATRNGLGEIAPARIDELLTLADTAHGQTMTGDLTLATGQNRAFHQGIAALVGNPVIVQTLDRFWDQILVSTRRGLDEQSRAEAVDAEHRRVLDAIRRGDSAAAYAAAAEHAMTTRDITTEGNKK</sequence>
<evidence type="ECO:0000259" key="4">
    <source>
        <dbReference type="PROSITE" id="PS50949"/>
    </source>
</evidence>
<keyword evidence="3" id="KW-0804">Transcription</keyword>
<dbReference type="Gene3D" id="1.10.10.10">
    <property type="entry name" value="Winged helix-like DNA-binding domain superfamily/Winged helix DNA-binding domain"/>
    <property type="match status" value="1"/>
</dbReference>
<keyword evidence="2" id="KW-0238">DNA-binding</keyword>
<feature type="domain" description="HTH gntR-type" evidence="4">
    <location>
        <begin position="1"/>
        <end position="63"/>
    </location>
</feature>
<dbReference type="Gene3D" id="1.20.120.530">
    <property type="entry name" value="GntR ligand-binding domain-like"/>
    <property type="match status" value="1"/>
</dbReference>
<protein>
    <submittedName>
        <fullName evidence="5">GntR family transcriptional regulator</fullName>
    </submittedName>
</protein>
<dbReference type="SMART" id="SM00345">
    <property type="entry name" value="HTH_GNTR"/>
    <property type="match status" value="1"/>
</dbReference>
<dbReference type="AlphaFoldDB" id="A0A4R8UEE2"/>
<organism evidence="5 6">
    <name type="scientific">Cryobacterium tagatosivorans</name>
    <dbReference type="NCBI Taxonomy" id="1259199"/>
    <lineage>
        <taxon>Bacteria</taxon>
        <taxon>Bacillati</taxon>
        <taxon>Actinomycetota</taxon>
        <taxon>Actinomycetes</taxon>
        <taxon>Micrococcales</taxon>
        <taxon>Microbacteriaceae</taxon>
        <taxon>Cryobacterium</taxon>
    </lineage>
</organism>
<comment type="caution">
    <text evidence="5">The sequence shown here is derived from an EMBL/GenBank/DDBJ whole genome shotgun (WGS) entry which is preliminary data.</text>
</comment>
<dbReference type="SUPFAM" id="SSF48008">
    <property type="entry name" value="GntR ligand-binding domain-like"/>
    <property type="match status" value="1"/>
</dbReference>
<keyword evidence="6" id="KW-1185">Reference proteome</keyword>
<dbReference type="InterPro" id="IPR036388">
    <property type="entry name" value="WH-like_DNA-bd_sf"/>
</dbReference>
<dbReference type="PROSITE" id="PS50949">
    <property type="entry name" value="HTH_GNTR"/>
    <property type="match status" value="1"/>
</dbReference>
<evidence type="ECO:0000313" key="5">
    <source>
        <dbReference type="EMBL" id="TFB51956.1"/>
    </source>
</evidence>
<dbReference type="RefSeq" id="WP_134489563.1">
    <property type="nucleotide sequence ID" value="NZ_SOEZ01000038.1"/>
</dbReference>
<dbReference type="InterPro" id="IPR011711">
    <property type="entry name" value="GntR_C"/>
</dbReference>
<name>A0A4R8UEE2_9MICO</name>
<evidence type="ECO:0000313" key="6">
    <source>
        <dbReference type="Proteomes" id="UP000297866"/>
    </source>
</evidence>
<dbReference type="SMART" id="SM00895">
    <property type="entry name" value="FCD"/>
    <property type="match status" value="1"/>
</dbReference>
<dbReference type="GO" id="GO:0003700">
    <property type="term" value="F:DNA-binding transcription factor activity"/>
    <property type="evidence" value="ECO:0007669"/>
    <property type="project" value="InterPro"/>
</dbReference>
<accession>A0A4R8UEE2</accession>
<dbReference type="PANTHER" id="PTHR43537">
    <property type="entry name" value="TRANSCRIPTIONAL REGULATOR, GNTR FAMILY"/>
    <property type="match status" value="1"/>
</dbReference>
<reference evidence="5 6" key="1">
    <citation type="submission" date="2019-03" db="EMBL/GenBank/DDBJ databases">
        <title>Genomics of glacier-inhabiting Cryobacterium strains.</title>
        <authorList>
            <person name="Liu Q."/>
            <person name="Xin Y.-H."/>
        </authorList>
    </citation>
    <scope>NUCLEOTIDE SEQUENCE [LARGE SCALE GENOMIC DNA]</scope>
    <source>
        <strain evidence="5 6">Sr47</strain>
    </source>
</reference>
<evidence type="ECO:0000256" key="2">
    <source>
        <dbReference type="ARBA" id="ARBA00023125"/>
    </source>
</evidence>
<proteinExistence type="predicted"/>
<dbReference type="Pfam" id="PF00392">
    <property type="entry name" value="GntR"/>
    <property type="match status" value="1"/>
</dbReference>
<dbReference type="SUPFAM" id="SSF46785">
    <property type="entry name" value="Winged helix' DNA-binding domain"/>
    <property type="match status" value="1"/>
</dbReference>
<dbReference type="EMBL" id="SOEZ01000038">
    <property type="protein sequence ID" value="TFB51956.1"/>
    <property type="molecule type" value="Genomic_DNA"/>
</dbReference>
<dbReference type="PRINTS" id="PR00035">
    <property type="entry name" value="HTHGNTR"/>
</dbReference>
<evidence type="ECO:0000256" key="3">
    <source>
        <dbReference type="ARBA" id="ARBA00023163"/>
    </source>
</evidence>
<dbReference type="InterPro" id="IPR000524">
    <property type="entry name" value="Tscrpt_reg_HTH_GntR"/>
</dbReference>
<dbReference type="CDD" id="cd07377">
    <property type="entry name" value="WHTH_GntR"/>
    <property type="match status" value="1"/>
</dbReference>
<dbReference type="GO" id="GO:0003677">
    <property type="term" value="F:DNA binding"/>
    <property type="evidence" value="ECO:0007669"/>
    <property type="project" value="UniProtKB-KW"/>
</dbReference>
<keyword evidence="1" id="KW-0805">Transcription regulation</keyword>